<gene>
    <name evidence="2" type="ORF">PQR62_23590</name>
</gene>
<comment type="caution">
    <text evidence="2">The sequence shown here is derived from an EMBL/GenBank/DDBJ whole genome shotgun (WGS) entry which is preliminary data.</text>
</comment>
<evidence type="ECO:0000313" key="2">
    <source>
        <dbReference type="EMBL" id="MFL9927276.1"/>
    </source>
</evidence>
<feature type="signal peptide" evidence="1">
    <location>
        <begin position="1"/>
        <end position="23"/>
    </location>
</feature>
<organism evidence="2 3">
    <name type="scientific">Herbaspirillum lusitanum</name>
    <dbReference type="NCBI Taxonomy" id="213312"/>
    <lineage>
        <taxon>Bacteria</taxon>
        <taxon>Pseudomonadati</taxon>
        <taxon>Pseudomonadota</taxon>
        <taxon>Betaproteobacteria</taxon>
        <taxon>Burkholderiales</taxon>
        <taxon>Oxalobacteraceae</taxon>
        <taxon>Herbaspirillum</taxon>
    </lineage>
</organism>
<evidence type="ECO:0000313" key="3">
    <source>
        <dbReference type="Proteomes" id="UP001629246"/>
    </source>
</evidence>
<dbReference type="EMBL" id="JAQQFM010000013">
    <property type="protein sequence ID" value="MFL9927276.1"/>
    <property type="molecule type" value="Genomic_DNA"/>
</dbReference>
<evidence type="ECO:0000256" key="1">
    <source>
        <dbReference type="SAM" id="SignalP"/>
    </source>
</evidence>
<dbReference type="PROSITE" id="PS51257">
    <property type="entry name" value="PROKAR_LIPOPROTEIN"/>
    <property type="match status" value="1"/>
</dbReference>
<dbReference type="Proteomes" id="UP001629246">
    <property type="component" value="Unassembled WGS sequence"/>
</dbReference>
<sequence length="162" mass="17331">MKKFSIHLCTALIGLACAATAGAEGSFDYANTTSSHVTTFVRGTEPVEVSKLKLTTGKDAKVLFQFSSAISSESAEGCPCSIRAMVSLDGQEPRIIKRINVGSPEVSTALHYQYDRQPLDGTTVFDVGPGTHTFVLLFKQVSGASKKLEVNYPNAQAWVLGN</sequence>
<keyword evidence="1" id="KW-0732">Signal</keyword>
<keyword evidence="3" id="KW-1185">Reference proteome</keyword>
<name>A0ABW9AFC4_9BURK</name>
<protein>
    <recommendedName>
        <fullName evidence="4">DUF1573 domain-containing protein</fullName>
    </recommendedName>
</protein>
<dbReference type="RefSeq" id="WP_408160516.1">
    <property type="nucleotide sequence ID" value="NZ_JAQQFM010000013.1"/>
</dbReference>
<reference evidence="2 3" key="1">
    <citation type="journal article" date="2024" name="Chem. Sci.">
        <title>Discovery of megapolipeptins by genome mining of a Burkholderiales bacteria collection.</title>
        <authorList>
            <person name="Paulo B.S."/>
            <person name="Recchia M.J.J."/>
            <person name="Lee S."/>
            <person name="Fergusson C.H."/>
            <person name="Romanowski S.B."/>
            <person name="Hernandez A."/>
            <person name="Krull N."/>
            <person name="Liu D.Y."/>
            <person name="Cavanagh H."/>
            <person name="Bos A."/>
            <person name="Gray C.A."/>
            <person name="Murphy B.T."/>
            <person name="Linington R.G."/>
            <person name="Eustaquio A.S."/>
        </authorList>
    </citation>
    <scope>NUCLEOTIDE SEQUENCE [LARGE SCALE GENOMIC DNA]</scope>
    <source>
        <strain evidence="2 3">RL21-008-BIB-A</strain>
    </source>
</reference>
<evidence type="ECO:0008006" key="4">
    <source>
        <dbReference type="Google" id="ProtNLM"/>
    </source>
</evidence>
<accession>A0ABW9AFC4</accession>
<proteinExistence type="predicted"/>
<feature type="chain" id="PRO_5045931475" description="DUF1573 domain-containing protein" evidence="1">
    <location>
        <begin position="24"/>
        <end position="162"/>
    </location>
</feature>